<keyword evidence="2" id="KW-1185">Reference proteome</keyword>
<protein>
    <submittedName>
        <fullName evidence="1">Uncharacterized protein</fullName>
    </submittedName>
</protein>
<evidence type="ECO:0000313" key="2">
    <source>
        <dbReference type="Proteomes" id="UP000190657"/>
    </source>
</evidence>
<dbReference type="AlphaFoldDB" id="A0A1T4JSY9"/>
<evidence type="ECO:0000313" key="1">
    <source>
        <dbReference type="EMBL" id="SJZ33249.1"/>
    </source>
</evidence>
<dbReference type="STRING" id="290054.SAMN02745114_00055"/>
<sequence>MSILIWENGVTNSPNIRQNEKYSPKYSRIQQNTKRYKIQTKNSETQ</sequence>
<dbReference type="EMBL" id="FUWW01000001">
    <property type="protein sequence ID" value="SJZ33249.1"/>
    <property type="molecule type" value="Genomic_DNA"/>
</dbReference>
<gene>
    <name evidence="1" type="ORF">SAMN02745114_00055</name>
</gene>
<accession>A0A1T4JSY9</accession>
<dbReference type="RefSeq" id="WP_159443358.1">
    <property type="nucleotide sequence ID" value="NZ_FUWW01000001.1"/>
</dbReference>
<name>A0A1T4JSY9_9FIRM</name>
<proteinExistence type="predicted"/>
<organism evidence="1 2">
    <name type="scientific">Eubacterium coprostanoligenes</name>
    <dbReference type="NCBI Taxonomy" id="290054"/>
    <lineage>
        <taxon>Bacteria</taxon>
        <taxon>Bacillati</taxon>
        <taxon>Bacillota</taxon>
        <taxon>Clostridia</taxon>
        <taxon>Eubacteriales</taxon>
        <taxon>Eubacteriaceae</taxon>
        <taxon>Eubacterium</taxon>
    </lineage>
</organism>
<reference evidence="1 2" key="1">
    <citation type="submission" date="2017-02" db="EMBL/GenBank/DDBJ databases">
        <authorList>
            <person name="Peterson S.W."/>
        </authorList>
    </citation>
    <scope>NUCLEOTIDE SEQUENCE [LARGE SCALE GENOMIC DNA]</scope>
    <source>
        <strain evidence="1 2">ATCC 51222</strain>
    </source>
</reference>
<dbReference type="Proteomes" id="UP000190657">
    <property type="component" value="Unassembled WGS sequence"/>
</dbReference>